<dbReference type="SUPFAM" id="SSF50729">
    <property type="entry name" value="PH domain-like"/>
    <property type="match status" value="1"/>
</dbReference>
<dbReference type="EMBL" id="RBNI01006019">
    <property type="protein sequence ID" value="RUP46307.1"/>
    <property type="molecule type" value="Genomic_DNA"/>
</dbReference>
<feature type="transmembrane region" description="Helical" evidence="4">
    <location>
        <begin position="148"/>
        <end position="172"/>
    </location>
</feature>
<keyword evidence="4" id="KW-0472">Membrane</keyword>
<keyword evidence="4" id="KW-1133">Transmembrane helix</keyword>
<dbReference type="GO" id="GO:0005096">
    <property type="term" value="F:GTPase activator activity"/>
    <property type="evidence" value="ECO:0007669"/>
    <property type="project" value="InterPro"/>
</dbReference>
<dbReference type="Pfam" id="PF00169">
    <property type="entry name" value="PH"/>
    <property type="match status" value="1"/>
</dbReference>
<evidence type="ECO:0000256" key="3">
    <source>
        <dbReference type="SAM" id="MobiDB-lite"/>
    </source>
</evidence>
<keyword evidence="7" id="KW-1185">Reference proteome</keyword>
<dbReference type="SMART" id="SM00233">
    <property type="entry name" value="PH"/>
    <property type="match status" value="1"/>
</dbReference>
<evidence type="ECO:0000256" key="4">
    <source>
        <dbReference type="SAM" id="Phobius"/>
    </source>
</evidence>
<dbReference type="PANTHER" id="PTHR23180">
    <property type="entry name" value="CENTAURIN/ARF"/>
    <property type="match status" value="1"/>
</dbReference>
<dbReference type="InterPro" id="IPR011993">
    <property type="entry name" value="PH-like_dom_sf"/>
</dbReference>
<feature type="region of interest" description="Disordered" evidence="3">
    <location>
        <begin position="90"/>
        <end position="113"/>
    </location>
</feature>
<gene>
    <name evidence="6" type="ORF">BC936DRAFT_147103</name>
</gene>
<evidence type="ECO:0000313" key="7">
    <source>
        <dbReference type="Proteomes" id="UP000268093"/>
    </source>
</evidence>
<dbReference type="InterPro" id="IPR001849">
    <property type="entry name" value="PH_domain"/>
</dbReference>
<feature type="domain" description="PH" evidence="5">
    <location>
        <begin position="1"/>
        <end position="84"/>
    </location>
</feature>
<sequence>MQSWTRRYFFIDGEQLMYAMRGKTSKEDDQPNTINLRVCTIKPADTYDRRYTFEIISPMRILVLQAENDIEMADWIQCLRNANQAALNSDKLPSPRGLSDNKDVRRYAEGSHHSENDRHLLKLVREMAGNDECADCQAAVTFSPAINLVLSVSMIILFLARTIYLHAQVYYLRGFKPYSRSSMGKHKHWHYIVHRMLRYPSQFRCACKQGQVIDFGQMGTGIYRGMSIHRYRWVMLRLGNTRSNSIFEGRVQAGEVTNTINSESSRLVHYPSQRTV</sequence>
<reference evidence="6 7" key="1">
    <citation type="journal article" date="2018" name="New Phytol.">
        <title>Phylogenomics of Endogonaceae and evolution of mycorrhizas within Mucoromycota.</title>
        <authorList>
            <person name="Chang Y."/>
            <person name="Desiro A."/>
            <person name="Na H."/>
            <person name="Sandor L."/>
            <person name="Lipzen A."/>
            <person name="Clum A."/>
            <person name="Barry K."/>
            <person name="Grigoriev I.V."/>
            <person name="Martin F.M."/>
            <person name="Stajich J.E."/>
            <person name="Smith M.E."/>
            <person name="Bonito G."/>
            <person name="Spatafora J.W."/>
        </authorList>
    </citation>
    <scope>NUCLEOTIDE SEQUENCE [LARGE SCALE GENOMIC DNA]</scope>
    <source>
        <strain evidence="6 7">GMNB39</strain>
    </source>
</reference>
<proteinExistence type="predicted"/>
<comment type="caution">
    <text evidence="6">The sequence shown here is derived from an EMBL/GenBank/DDBJ whole genome shotgun (WGS) entry which is preliminary data.</text>
</comment>
<feature type="non-terminal residue" evidence="6">
    <location>
        <position position="276"/>
    </location>
</feature>
<evidence type="ECO:0000256" key="2">
    <source>
        <dbReference type="ARBA" id="ARBA00022833"/>
    </source>
</evidence>
<keyword evidence="4" id="KW-0812">Transmembrane</keyword>
<feature type="compositionally biased region" description="Basic and acidic residues" evidence="3">
    <location>
        <begin position="99"/>
        <end position="113"/>
    </location>
</feature>
<dbReference type="Gene3D" id="2.30.29.30">
    <property type="entry name" value="Pleckstrin-homology domain (PH domain)/Phosphotyrosine-binding domain (PTB)"/>
    <property type="match status" value="1"/>
</dbReference>
<keyword evidence="2" id="KW-0862">Zinc</keyword>
<dbReference type="PANTHER" id="PTHR23180:SF160">
    <property type="entry name" value="ADP-RIBOSYLATION FACTOR GTPASE-ACTIVATING PROTEIN EFFECTOR PROTEIN 1"/>
    <property type="match status" value="1"/>
</dbReference>
<organism evidence="6 7">
    <name type="scientific">Jimgerdemannia flammicorona</name>
    <dbReference type="NCBI Taxonomy" id="994334"/>
    <lineage>
        <taxon>Eukaryota</taxon>
        <taxon>Fungi</taxon>
        <taxon>Fungi incertae sedis</taxon>
        <taxon>Mucoromycota</taxon>
        <taxon>Mucoromycotina</taxon>
        <taxon>Endogonomycetes</taxon>
        <taxon>Endogonales</taxon>
        <taxon>Endogonaceae</taxon>
        <taxon>Jimgerdemannia</taxon>
    </lineage>
</organism>
<dbReference type="OrthoDB" id="10266696at2759"/>
<dbReference type="InterPro" id="IPR045258">
    <property type="entry name" value="ACAP1/2/3-like"/>
</dbReference>
<dbReference type="AlphaFoldDB" id="A0A433D628"/>
<evidence type="ECO:0000256" key="1">
    <source>
        <dbReference type="ARBA" id="ARBA00022723"/>
    </source>
</evidence>
<protein>
    <recommendedName>
        <fullName evidence="5">PH domain-containing protein</fullName>
    </recommendedName>
</protein>
<name>A0A433D628_9FUNG</name>
<dbReference type="PROSITE" id="PS50003">
    <property type="entry name" value="PH_DOMAIN"/>
    <property type="match status" value="1"/>
</dbReference>
<evidence type="ECO:0000259" key="5">
    <source>
        <dbReference type="PROSITE" id="PS50003"/>
    </source>
</evidence>
<keyword evidence="1" id="KW-0479">Metal-binding</keyword>
<accession>A0A433D628</accession>
<dbReference type="Proteomes" id="UP000268093">
    <property type="component" value="Unassembled WGS sequence"/>
</dbReference>
<dbReference type="GO" id="GO:0046872">
    <property type="term" value="F:metal ion binding"/>
    <property type="evidence" value="ECO:0007669"/>
    <property type="project" value="UniProtKB-KW"/>
</dbReference>
<evidence type="ECO:0000313" key="6">
    <source>
        <dbReference type="EMBL" id="RUP46307.1"/>
    </source>
</evidence>